<feature type="domain" description="THIF-type NAD/FAD binding fold" evidence="14">
    <location>
        <begin position="14"/>
        <end position="249"/>
    </location>
</feature>
<evidence type="ECO:0000256" key="12">
    <source>
        <dbReference type="ARBA" id="ARBA00075328"/>
    </source>
</evidence>
<dbReference type="GO" id="GO:0008641">
    <property type="term" value="F:ubiquitin-like modifier activating enzyme activity"/>
    <property type="evidence" value="ECO:0007669"/>
    <property type="project" value="InterPro"/>
</dbReference>
<dbReference type="AlphaFoldDB" id="A0A0S2TAE9"/>
<evidence type="ECO:0000259" key="14">
    <source>
        <dbReference type="Pfam" id="PF00899"/>
    </source>
</evidence>
<evidence type="ECO:0000256" key="1">
    <source>
        <dbReference type="ARBA" id="ARBA00005046"/>
    </source>
</evidence>
<dbReference type="PANTHER" id="PTHR10953">
    <property type="entry name" value="UBIQUITIN-ACTIVATING ENZYME E1"/>
    <property type="match status" value="1"/>
</dbReference>
<keyword evidence="3" id="KW-0808">Transferase</keyword>
<comment type="similarity">
    <text evidence="2">Belongs to the HesA/MoeB/ThiF family.</text>
</comment>
<comment type="pathway">
    <text evidence="1">Cofactor biosynthesis; molybdopterin biosynthesis.</text>
</comment>
<dbReference type="GO" id="GO:0004792">
    <property type="term" value="F:thiosulfate-cyanide sulfurtransferase activity"/>
    <property type="evidence" value="ECO:0007669"/>
    <property type="project" value="TreeGrafter"/>
</dbReference>
<evidence type="ECO:0000313" key="15">
    <source>
        <dbReference type="EMBL" id="ALP52136.1"/>
    </source>
</evidence>
<dbReference type="GO" id="GO:0005829">
    <property type="term" value="C:cytosol"/>
    <property type="evidence" value="ECO:0007669"/>
    <property type="project" value="TreeGrafter"/>
</dbReference>
<dbReference type="InterPro" id="IPR035985">
    <property type="entry name" value="Ubiquitin-activating_enz"/>
</dbReference>
<evidence type="ECO:0000256" key="10">
    <source>
        <dbReference type="ARBA" id="ARBA00073635"/>
    </source>
</evidence>
<evidence type="ECO:0000313" key="16">
    <source>
        <dbReference type="Proteomes" id="UP000055136"/>
    </source>
</evidence>
<comment type="function">
    <text evidence="7">Catalyzes the adenylation by ATP of the carboxyl group of the C-terminal glycine of sulfur carrier protein MoaD.</text>
</comment>
<dbReference type="SUPFAM" id="SSF69572">
    <property type="entry name" value="Activating enzymes of the ubiquitin-like proteins"/>
    <property type="match status" value="1"/>
</dbReference>
<evidence type="ECO:0000256" key="11">
    <source>
        <dbReference type="ARBA" id="ARBA00075110"/>
    </source>
</evidence>
<dbReference type="GO" id="GO:0005524">
    <property type="term" value="F:ATP binding"/>
    <property type="evidence" value="ECO:0007669"/>
    <property type="project" value="UniProtKB-KW"/>
</dbReference>
<dbReference type="EMBL" id="CP013099">
    <property type="protein sequence ID" value="ALP52136.1"/>
    <property type="molecule type" value="Genomic_DNA"/>
</dbReference>
<dbReference type="CDD" id="cd00757">
    <property type="entry name" value="ThiF_MoeB_HesA_family"/>
    <property type="match status" value="1"/>
</dbReference>
<evidence type="ECO:0000256" key="3">
    <source>
        <dbReference type="ARBA" id="ARBA00022679"/>
    </source>
</evidence>
<evidence type="ECO:0000256" key="2">
    <source>
        <dbReference type="ARBA" id="ARBA00009919"/>
    </source>
</evidence>
<dbReference type="EC" id="2.7.7.80" evidence="9"/>
<name>A0A0S2TAE9_9GAMM</name>
<evidence type="ECO:0000256" key="5">
    <source>
        <dbReference type="ARBA" id="ARBA00022840"/>
    </source>
</evidence>
<evidence type="ECO:0000256" key="7">
    <source>
        <dbReference type="ARBA" id="ARBA00055169"/>
    </source>
</evidence>
<dbReference type="GO" id="GO:0008146">
    <property type="term" value="F:sulfotransferase activity"/>
    <property type="evidence" value="ECO:0007669"/>
    <property type="project" value="TreeGrafter"/>
</dbReference>
<dbReference type="Pfam" id="PF00899">
    <property type="entry name" value="ThiF"/>
    <property type="match status" value="1"/>
</dbReference>
<evidence type="ECO:0000256" key="13">
    <source>
        <dbReference type="ARBA" id="ARBA00078531"/>
    </source>
</evidence>
<evidence type="ECO:0000256" key="8">
    <source>
        <dbReference type="ARBA" id="ARBA00063809"/>
    </source>
</evidence>
<dbReference type="InterPro" id="IPR000594">
    <property type="entry name" value="ThiF_NAD_FAD-bd"/>
</dbReference>
<comment type="catalytic activity">
    <reaction evidence="6">
        <text>[molybdopterin-synthase sulfur-carrier protein]-C-terminal Gly-Gly + ATP + H(+) = [molybdopterin-synthase sulfur-carrier protein]-C-terminal Gly-Gly-AMP + diphosphate</text>
        <dbReference type="Rhea" id="RHEA:43616"/>
        <dbReference type="Rhea" id="RHEA-COMP:12159"/>
        <dbReference type="Rhea" id="RHEA-COMP:12202"/>
        <dbReference type="ChEBI" id="CHEBI:15378"/>
        <dbReference type="ChEBI" id="CHEBI:30616"/>
        <dbReference type="ChEBI" id="CHEBI:33019"/>
        <dbReference type="ChEBI" id="CHEBI:90618"/>
        <dbReference type="ChEBI" id="CHEBI:90778"/>
        <dbReference type="EC" id="2.7.7.80"/>
    </reaction>
</comment>
<sequence length="255" mass="27244">MKPPDFSDDQLSRYSRHLLLPEIDLAGQTRLGQARIVIIGAGGLGAPAALYLASSGIGRITIIDDDDIDLGNLQRQIAFRNSDLGQAKTDRLRAALITLNPEIRVDAVNRRADASLLADAAANADVLLDCSDNFETRFATNQASLSCATPLISGAAIGFQGQVCTFDPRQVAAPCYRCLYPEQADTPQETCRDRGVFAPLVGIIGSIQAAEAIKLLLNIGRGLSGRLLTIDALTMTPRLVKLSKDPLCPACGDKR</sequence>
<evidence type="ECO:0000256" key="9">
    <source>
        <dbReference type="ARBA" id="ARBA00066884"/>
    </source>
</evidence>
<dbReference type="KEGG" id="tee:Tel_02690"/>
<keyword evidence="5" id="KW-0067">ATP-binding</keyword>
<gene>
    <name evidence="15" type="ORF">Tel_02690</name>
</gene>
<keyword evidence="4" id="KW-0547">Nucleotide-binding</keyword>
<dbReference type="NCBIfam" id="NF004281">
    <property type="entry name" value="PRK05690.1"/>
    <property type="match status" value="1"/>
</dbReference>
<accession>A0A0S2TAE9</accession>
<dbReference type="Gene3D" id="3.40.50.720">
    <property type="entry name" value="NAD(P)-binding Rossmann-like Domain"/>
    <property type="match status" value="1"/>
</dbReference>
<evidence type="ECO:0000256" key="6">
    <source>
        <dbReference type="ARBA" id="ARBA00052218"/>
    </source>
</evidence>
<proteinExistence type="inferred from homology"/>
<evidence type="ECO:0000256" key="4">
    <source>
        <dbReference type="ARBA" id="ARBA00022741"/>
    </source>
</evidence>
<dbReference type="FunFam" id="3.40.50.720:FF:000033">
    <property type="entry name" value="Adenylyltransferase and sulfurtransferase MOCS3"/>
    <property type="match status" value="1"/>
</dbReference>
<organism evidence="15 16">
    <name type="scientific">Candidatus Tenderia electrophaga</name>
    <dbReference type="NCBI Taxonomy" id="1748243"/>
    <lineage>
        <taxon>Bacteria</taxon>
        <taxon>Pseudomonadati</taxon>
        <taxon>Pseudomonadota</taxon>
        <taxon>Gammaproteobacteria</taxon>
        <taxon>Candidatus Tenderiales</taxon>
        <taxon>Candidatus Tenderiaceae</taxon>
        <taxon>Candidatus Tenderia</taxon>
    </lineage>
</organism>
<keyword evidence="16" id="KW-1185">Reference proteome</keyword>
<reference evidence="15" key="1">
    <citation type="submission" date="2015-10" db="EMBL/GenBank/DDBJ databases">
        <title>Description of Candidatus Tenderia electrophaga gen. nov, sp. nov., an Uncultivated Electroautotroph from a Biocathode Enrichment.</title>
        <authorList>
            <person name="Eddie B.J."/>
            <person name="Malanoski A.P."/>
            <person name="Wang Z."/>
            <person name="Hall R.J."/>
            <person name="Oh S.D."/>
            <person name="Heiner C."/>
            <person name="Lin B."/>
            <person name="Strycharz-Glaven S.M."/>
        </authorList>
    </citation>
    <scope>NUCLEOTIDE SEQUENCE [LARGE SCALE GENOMIC DNA]</scope>
    <source>
        <strain evidence="15">NRL1</strain>
    </source>
</reference>
<dbReference type="PANTHER" id="PTHR10953:SF240">
    <property type="entry name" value="SULFUR CARRIER PROTEIN THIS ADENYLYLTRANSFERASE"/>
    <property type="match status" value="1"/>
</dbReference>
<dbReference type="Proteomes" id="UP000055136">
    <property type="component" value="Chromosome"/>
</dbReference>
<protein>
    <recommendedName>
        <fullName evidence="10">Molybdopterin-synthase adenylyltransferase</fullName>
        <ecNumber evidence="9">2.7.7.80</ecNumber>
    </recommendedName>
    <alternativeName>
        <fullName evidence="13">MoaD protein adenylase</fullName>
    </alternativeName>
    <alternativeName>
        <fullName evidence="11">Molybdopterin-converting factor subunit 1 adenylase</fullName>
    </alternativeName>
    <alternativeName>
        <fullName evidence="12">Sulfur carrier protein MoaD adenylyltransferase</fullName>
    </alternativeName>
</protein>
<comment type="subunit">
    <text evidence="8">Homodimer. Forms a stable heterotetrameric complex of 2 MoeB and 2 MoaD during adenylation of MoaD.</text>
</comment>
<dbReference type="STRING" id="1748243.Tel_02690"/>
<dbReference type="InterPro" id="IPR045886">
    <property type="entry name" value="ThiF/MoeB/HesA"/>
</dbReference>
<dbReference type="GO" id="GO:0061605">
    <property type="term" value="F:molybdopterin-synthase adenylyltransferase activity"/>
    <property type="evidence" value="ECO:0007669"/>
    <property type="project" value="UniProtKB-EC"/>
</dbReference>